<evidence type="ECO:0000313" key="2">
    <source>
        <dbReference type="EMBL" id="CAB4896968.1"/>
    </source>
</evidence>
<dbReference type="EMBL" id="CAFBMH010000014">
    <property type="protein sequence ID" value="CAB4896968.1"/>
    <property type="molecule type" value="Genomic_DNA"/>
</dbReference>
<feature type="transmembrane region" description="Helical" evidence="1">
    <location>
        <begin position="52"/>
        <end position="74"/>
    </location>
</feature>
<keyword evidence="1" id="KW-0812">Transmembrane</keyword>
<keyword evidence="1" id="KW-0472">Membrane</keyword>
<organism evidence="2">
    <name type="scientific">freshwater metagenome</name>
    <dbReference type="NCBI Taxonomy" id="449393"/>
    <lineage>
        <taxon>unclassified sequences</taxon>
        <taxon>metagenomes</taxon>
        <taxon>ecological metagenomes</taxon>
    </lineage>
</organism>
<protein>
    <submittedName>
        <fullName evidence="2">Unannotated protein</fullName>
    </submittedName>
</protein>
<proteinExistence type="predicted"/>
<keyword evidence="1" id="KW-1133">Transmembrane helix</keyword>
<gene>
    <name evidence="2" type="ORF">UFOPK3543_00637</name>
</gene>
<sequence>MIVLIASAAAVGSLLSAGGATNLQAFDFFILPFQLVYTIYGKRWPATDYEPLASWLVIVANVGWTLLFAGITWWRYRKLTVTK</sequence>
<dbReference type="AlphaFoldDB" id="A0A6J7FSH1"/>
<accession>A0A6J7FSH1</accession>
<name>A0A6J7FSH1_9ZZZZ</name>
<evidence type="ECO:0000256" key="1">
    <source>
        <dbReference type="SAM" id="Phobius"/>
    </source>
</evidence>
<reference evidence="2" key="1">
    <citation type="submission" date="2020-05" db="EMBL/GenBank/DDBJ databases">
        <authorList>
            <person name="Chiriac C."/>
            <person name="Salcher M."/>
            <person name="Ghai R."/>
            <person name="Kavagutti S V."/>
        </authorList>
    </citation>
    <scope>NUCLEOTIDE SEQUENCE</scope>
</reference>